<dbReference type="AlphaFoldDB" id="A0A0C3PCY5"/>
<gene>
    <name evidence="1" type="ORF">PHLGIDRAFT_256836</name>
</gene>
<dbReference type="EMBL" id="KN840636">
    <property type="protein sequence ID" value="KIP03058.1"/>
    <property type="molecule type" value="Genomic_DNA"/>
</dbReference>
<proteinExistence type="predicted"/>
<name>A0A0C3PCY5_PHLG1</name>
<evidence type="ECO:0000313" key="2">
    <source>
        <dbReference type="Proteomes" id="UP000053257"/>
    </source>
</evidence>
<accession>A0A0C3PCY5</accession>
<evidence type="ECO:0000313" key="1">
    <source>
        <dbReference type="EMBL" id="KIP03058.1"/>
    </source>
</evidence>
<keyword evidence="2" id="KW-1185">Reference proteome</keyword>
<reference evidence="1 2" key="1">
    <citation type="journal article" date="2014" name="PLoS Genet.">
        <title>Analysis of the Phlebiopsis gigantea genome, transcriptome and secretome provides insight into its pioneer colonization strategies of wood.</title>
        <authorList>
            <person name="Hori C."/>
            <person name="Ishida T."/>
            <person name="Igarashi K."/>
            <person name="Samejima M."/>
            <person name="Suzuki H."/>
            <person name="Master E."/>
            <person name="Ferreira P."/>
            <person name="Ruiz-Duenas F.J."/>
            <person name="Held B."/>
            <person name="Canessa P."/>
            <person name="Larrondo L.F."/>
            <person name="Schmoll M."/>
            <person name="Druzhinina I.S."/>
            <person name="Kubicek C.P."/>
            <person name="Gaskell J.A."/>
            <person name="Kersten P."/>
            <person name="St John F."/>
            <person name="Glasner J."/>
            <person name="Sabat G."/>
            <person name="Splinter BonDurant S."/>
            <person name="Syed K."/>
            <person name="Yadav J."/>
            <person name="Mgbeahuruike A.C."/>
            <person name="Kovalchuk A."/>
            <person name="Asiegbu F.O."/>
            <person name="Lackner G."/>
            <person name="Hoffmeister D."/>
            <person name="Rencoret J."/>
            <person name="Gutierrez A."/>
            <person name="Sun H."/>
            <person name="Lindquist E."/>
            <person name="Barry K."/>
            <person name="Riley R."/>
            <person name="Grigoriev I.V."/>
            <person name="Henrissat B."/>
            <person name="Kues U."/>
            <person name="Berka R.M."/>
            <person name="Martinez A.T."/>
            <person name="Covert S.F."/>
            <person name="Blanchette R.A."/>
            <person name="Cullen D."/>
        </authorList>
    </citation>
    <scope>NUCLEOTIDE SEQUENCE [LARGE SCALE GENOMIC DNA]</scope>
    <source>
        <strain evidence="1 2">11061_1 CR5-6</strain>
    </source>
</reference>
<sequence length="50" mass="5699">MTDIILTFRIRCVTVEQHPLVNLHLVCLLYPLSHVTFAILIQCFGSNTTL</sequence>
<organism evidence="1 2">
    <name type="scientific">Phlebiopsis gigantea (strain 11061_1 CR5-6)</name>
    <name type="common">White-rot fungus</name>
    <name type="synonym">Peniophora gigantea</name>
    <dbReference type="NCBI Taxonomy" id="745531"/>
    <lineage>
        <taxon>Eukaryota</taxon>
        <taxon>Fungi</taxon>
        <taxon>Dikarya</taxon>
        <taxon>Basidiomycota</taxon>
        <taxon>Agaricomycotina</taxon>
        <taxon>Agaricomycetes</taxon>
        <taxon>Polyporales</taxon>
        <taxon>Phanerochaetaceae</taxon>
        <taxon>Phlebiopsis</taxon>
    </lineage>
</organism>
<protein>
    <submittedName>
        <fullName evidence="1">Uncharacterized protein</fullName>
    </submittedName>
</protein>
<dbReference type="HOGENOM" id="CLU_3125596_0_0_1"/>
<dbReference type="Proteomes" id="UP000053257">
    <property type="component" value="Unassembled WGS sequence"/>
</dbReference>